<sequence>MKTYIGSKIIRAEEMSKNEFLRTEKRPEEFTELEVDEPGYRIFYPDNYVSWSPKAVFETAYREVSGSEIDLINAEG</sequence>
<keyword evidence="2" id="KW-1185">Reference proteome</keyword>
<dbReference type="Proteomes" id="UP000297422">
    <property type="component" value="Unassembled WGS sequence"/>
</dbReference>
<proteinExistence type="predicted"/>
<protein>
    <submittedName>
        <fullName evidence="1">Uncharacterized protein</fullName>
    </submittedName>
</protein>
<evidence type="ECO:0000313" key="1">
    <source>
        <dbReference type="EMBL" id="TGM18781.1"/>
    </source>
</evidence>
<reference evidence="2" key="1">
    <citation type="journal article" date="2019" name="PLoS Negl. Trop. Dis.">
        <title>Revisiting the worldwide diversity of Leptospira species in the environment.</title>
        <authorList>
            <person name="Vincent A.T."/>
            <person name="Schiettekatte O."/>
            <person name="Bourhy P."/>
            <person name="Veyrier F.J."/>
            <person name="Picardeau M."/>
        </authorList>
    </citation>
    <scope>NUCLEOTIDE SEQUENCE [LARGE SCALE GENOMIC DNA]</scope>
    <source>
        <strain evidence="2">201702407</strain>
    </source>
</reference>
<accession>A0ABY2N8Y5</accession>
<dbReference type="RefSeq" id="WP_135684418.1">
    <property type="nucleotide sequence ID" value="NZ_RQEQ01000072.1"/>
</dbReference>
<name>A0ABY2N8Y5_9LEPT</name>
<evidence type="ECO:0000313" key="2">
    <source>
        <dbReference type="Proteomes" id="UP000297422"/>
    </source>
</evidence>
<dbReference type="EMBL" id="RQGT01000037">
    <property type="protein sequence ID" value="TGM18781.1"/>
    <property type="molecule type" value="Genomic_DNA"/>
</dbReference>
<gene>
    <name evidence="1" type="ORF">EHQ90_06460</name>
</gene>
<organism evidence="1 2">
    <name type="scientific">Leptospira stimsonii</name>
    <dbReference type="NCBI Taxonomy" id="2202203"/>
    <lineage>
        <taxon>Bacteria</taxon>
        <taxon>Pseudomonadati</taxon>
        <taxon>Spirochaetota</taxon>
        <taxon>Spirochaetia</taxon>
        <taxon>Leptospirales</taxon>
        <taxon>Leptospiraceae</taxon>
        <taxon>Leptospira</taxon>
    </lineage>
</organism>
<comment type="caution">
    <text evidence="1">The sequence shown here is derived from an EMBL/GenBank/DDBJ whole genome shotgun (WGS) entry which is preliminary data.</text>
</comment>